<dbReference type="Pfam" id="PF04357">
    <property type="entry name" value="TamB"/>
    <property type="match status" value="1"/>
</dbReference>
<dbReference type="InterPro" id="IPR007452">
    <property type="entry name" value="TamB_C"/>
</dbReference>
<gene>
    <name evidence="7" type="ORF">ENU74_00780</name>
</gene>
<evidence type="ECO:0000256" key="2">
    <source>
        <dbReference type="ARBA" id="ARBA00022692"/>
    </source>
</evidence>
<feature type="domain" description="Translocation and assembly module TamB C-terminal" evidence="6">
    <location>
        <begin position="750"/>
        <end position="1082"/>
    </location>
</feature>
<organism evidence="7">
    <name type="scientific">candidate division WOR-3 bacterium</name>
    <dbReference type="NCBI Taxonomy" id="2052148"/>
    <lineage>
        <taxon>Bacteria</taxon>
        <taxon>Bacteria division WOR-3</taxon>
    </lineage>
</organism>
<dbReference type="AlphaFoldDB" id="A0A7V3ZU67"/>
<accession>A0A7V3ZU67</accession>
<dbReference type="GO" id="GO:0005886">
    <property type="term" value="C:plasma membrane"/>
    <property type="evidence" value="ECO:0007669"/>
    <property type="project" value="InterPro"/>
</dbReference>
<evidence type="ECO:0000313" key="7">
    <source>
        <dbReference type="EMBL" id="HGK63126.1"/>
    </source>
</evidence>
<evidence type="ECO:0000256" key="4">
    <source>
        <dbReference type="ARBA" id="ARBA00023136"/>
    </source>
</evidence>
<keyword evidence="4 5" id="KW-0472">Membrane</keyword>
<dbReference type="GO" id="GO:0009306">
    <property type="term" value="P:protein secretion"/>
    <property type="evidence" value="ECO:0007669"/>
    <property type="project" value="InterPro"/>
</dbReference>
<evidence type="ECO:0000256" key="3">
    <source>
        <dbReference type="ARBA" id="ARBA00022989"/>
    </source>
</evidence>
<name>A0A7V3ZU67_UNCW3</name>
<keyword evidence="3 5" id="KW-1133">Transmembrane helix</keyword>
<dbReference type="EMBL" id="DTDR01000027">
    <property type="protein sequence ID" value="HGK63126.1"/>
    <property type="molecule type" value="Genomic_DNA"/>
</dbReference>
<evidence type="ECO:0000256" key="1">
    <source>
        <dbReference type="ARBA" id="ARBA00004167"/>
    </source>
</evidence>
<dbReference type="PANTHER" id="PTHR36985:SF1">
    <property type="entry name" value="TRANSLOCATION AND ASSEMBLY MODULE SUBUNIT TAMB"/>
    <property type="match status" value="1"/>
</dbReference>
<sequence>MFFKKKFFLFLGIILFLILFYFAFYLLTKNYLLPKVLKIAGVEEVKRIGLSPFFNYVIFSEVKGRFFDFQRAEIEFSLFSLFSRKLSFKKISLENFVFKLGLKKSEGQAQQPMRENRIVKIGLPFFLKAIEIKELNLAGGFWEEERLRLRDVQINLLLILSEGLLKGEVKNFSGDLVYQKGLYKFSLKTANFLLNEEKFTIFLNQLKLKNSLFTGSIFYYWQDSEWQIKVDSALVSLEDFTAYQGKGFLSGDLKIKNSNYYGQVNVYFQKVKIKAELAELNLTLKFLAKKIFYQLTGKVFNTSFKTKGFFQLKDFSYELILEIFQFKKFLPFEIKKGYLKLTGEKLKHLNFDFRLELQNSEIEEIVAQGFYLNKKIFLQNLIGKNKEKEICFSSAGEIAKEKISLKSSFNKLPVDFLAFFIKKEIFGFLSGFAKIVYFPINKKIELDGTIFFKAIKTPIFNFDSLTFSIFTNNFSLKTYFENCSLKIAGFLLSNSLDSLLFSLETLLCVFNGNQLKNEKAFFLELKRDFFKLSSLNLKQKETEIELSLEKEKNFLKLEGNTKNFPLENIFLFWAKKEKLSGKSDFYFSWQYDFQNKTFVNFLLETKISRFSFKDFSLDSIKGNFSVEKETIKVERLSLFKRADESKISGFLLLDFAQKELVHQNLTFVFKNFPSEIIFFIPEILTLKEGKINGELNLTGNLRDFQMTGRVKLSDCEGILKIPETKIKNLSGIIDFSQRDIYLANLWGRMREGEVLANGVIRLGNFFKVETLFKDIKFKKLPLNYGKDFMGIVSGNVWLSFNKKNYLKITGDCEIKEALITLPFGKKEEGGKGTLDTLLELELTFKGERNIWLRNKNADLEMGVDFSLRLKNGKFTYSGQIKTLQGNLYYLGRRLQLKEGEIIFENIPNFDPKISLTGFLLTKPLKYDNRKERFKIILKITGYLSAPNFTLISDPPYLSEEEMISYLGLSFTFEELKNWEEKSLFLDILQERLLSYFEKETEERLRKYIGLSHLRLESSFLEKPYLRLEVGKYLGERLYFSYSHTFLEETKDIFRAEYFLKKNQRLIGERNEQGKTIIKYLFYFEF</sequence>
<comment type="caution">
    <text evidence="7">The sequence shown here is derived from an EMBL/GenBank/DDBJ whole genome shotgun (WGS) entry which is preliminary data.</text>
</comment>
<evidence type="ECO:0000259" key="6">
    <source>
        <dbReference type="Pfam" id="PF04357"/>
    </source>
</evidence>
<protein>
    <recommendedName>
        <fullName evidence="6">Translocation and assembly module TamB C-terminal domain-containing protein</fullName>
    </recommendedName>
</protein>
<keyword evidence="2 5" id="KW-0812">Transmembrane</keyword>
<dbReference type="PANTHER" id="PTHR36985">
    <property type="entry name" value="TRANSLOCATION AND ASSEMBLY MODULE SUBUNIT TAMB"/>
    <property type="match status" value="1"/>
</dbReference>
<comment type="subcellular location">
    <subcellularLocation>
        <location evidence="1">Membrane</location>
        <topology evidence="1">Single-pass membrane protein</topology>
    </subcellularLocation>
</comment>
<reference evidence="7" key="1">
    <citation type="journal article" date="2020" name="mSystems">
        <title>Genome- and Community-Level Interaction Insights into Carbon Utilization and Element Cycling Functions of Hydrothermarchaeota in Hydrothermal Sediment.</title>
        <authorList>
            <person name="Zhou Z."/>
            <person name="Liu Y."/>
            <person name="Xu W."/>
            <person name="Pan J."/>
            <person name="Luo Z.H."/>
            <person name="Li M."/>
        </authorList>
    </citation>
    <scope>NUCLEOTIDE SEQUENCE [LARGE SCALE GENOMIC DNA]</scope>
    <source>
        <strain evidence="7">SpSt-697</strain>
    </source>
</reference>
<evidence type="ECO:0000256" key="5">
    <source>
        <dbReference type="SAM" id="Phobius"/>
    </source>
</evidence>
<proteinExistence type="predicted"/>
<feature type="transmembrane region" description="Helical" evidence="5">
    <location>
        <begin position="7"/>
        <end position="27"/>
    </location>
</feature>